<comment type="caution">
    <text evidence="2">The sequence shown here is derived from an EMBL/GenBank/DDBJ whole genome shotgun (WGS) entry which is preliminary data.</text>
</comment>
<dbReference type="InterPro" id="IPR007235">
    <property type="entry name" value="Glyco_trans_28_C"/>
</dbReference>
<dbReference type="Pfam" id="PF04101">
    <property type="entry name" value="Glyco_tran_28_C"/>
    <property type="match status" value="1"/>
</dbReference>
<dbReference type="AlphaFoldDB" id="A0A0M2H8P6"/>
<protein>
    <submittedName>
        <fullName evidence="2">UDP-N-acetylglucosamine--N-acetylmuramyl-(Pentapeptide) pyrophosphoryl-undecaprenol N-acetylglucosamine transferase</fullName>
        <ecNumber evidence="2">2.4.1.227</ecNumber>
    </submittedName>
</protein>
<proteinExistence type="predicted"/>
<organism evidence="2 3">
    <name type="scientific">Microbacterium trichothecenolyticum</name>
    <name type="common">Aureobacterium trichothecenolyticum</name>
    <dbReference type="NCBI Taxonomy" id="69370"/>
    <lineage>
        <taxon>Bacteria</taxon>
        <taxon>Bacillati</taxon>
        <taxon>Actinomycetota</taxon>
        <taxon>Actinomycetes</taxon>
        <taxon>Micrococcales</taxon>
        <taxon>Microbacteriaceae</taxon>
        <taxon>Microbacterium</taxon>
    </lineage>
</organism>
<evidence type="ECO:0000313" key="2">
    <source>
        <dbReference type="EMBL" id="KJL40336.1"/>
    </source>
</evidence>
<sequence length="331" mass="36190">MAKTMMVCSGGGHLKQLYSLADRLGVAPEDQVWITFENGLSTSLLADREVHYTSFVAPRDLRNLWRLRSLAAKVLDLHEYDRAFSTGSSPAVAVLPMAARRGAAAHYIESAARALGPSVSGRILQGINGVRTYTQYPSWRNARWRYAGSIYDGFVRADAQAAAASAAVAPKTPPPSRAVGRLRRAVVTVGTQEGYGFSRLFDAVVPLLADCDDVLWQTGPQDVSRWGIEGRDRVPHDELNAAVREADVVIAHAGTGSAITAFEQGKFPVLVPRLARYGEHVDDHQIQIAREMERRGLAFMQMPEELDEGVLHEASVREVRTVEAPPLHLAA</sequence>
<dbReference type="RefSeq" id="WP_052676924.1">
    <property type="nucleotide sequence ID" value="NZ_JYJA01000040.1"/>
</dbReference>
<dbReference type="EC" id="2.4.1.227" evidence="2"/>
<gene>
    <name evidence="2" type="primary">murG_2</name>
    <name evidence="2" type="ORF">RS82_03665</name>
</gene>
<dbReference type="PANTHER" id="PTHR21015">
    <property type="entry name" value="UDP-N-ACETYLGLUCOSAMINE--N-ACETYLMURAMYL-(PENTAPEPTIDE) PYROPHOSPHORYL-UNDECAPRENOL N-ACETYLGLUCOSAMINE TRANSFERASE 1"/>
    <property type="match status" value="1"/>
</dbReference>
<evidence type="ECO:0000313" key="3">
    <source>
        <dbReference type="Proteomes" id="UP000034098"/>
    </source>
</evidence>
<keyword evidence="2" id="KW-0808">Transferase</keyword>
<feature type="domain" description="Glycosyl transferase family 28 C-terminal" evidence="1">
    <location>
        <begin position="186"/>
        <end position="315"/>
    </location>
</feature>
<dbReference type="SUPFAM" id="SSF53756">
    <property type="entry name" value="UDP-Glycosyltransferase/glycogen phosphorylase"/>
    <property type="match status" value="1"/>
</dbReference>
<keyword evidence="2" id="KW-0328">Glycosyltransferase</keyword>
<dbReference type="EMBL" id="JYJA01000040">
    <property type="protein sequence ID" value="KJL40336.1"/>
    <property type="molecule type" value="Genomic_DNA"/>
</dbReference>
<dbReference type="Proteomes" id="UP000034098">
    <property type="component" value="Unassembled WGS sequence"/>
</dbReference>
<reference evidence="2 3" key="1">
    <citation type="submission" date="2015-02" db="EMBL/GenBank/DDBJ databases">
        <title>Draft genome sequences of ten Microbacterium spp. with emphasis on heavy metal contaminated environments.</title>
        <authorList>
            <person name="Corretto E."/>
        </authorList>
    </citation>
    <scope>NUCLEOTIDE SEQUENCE [LARGE SCALE GENOMIC DNA]</scope>
    <source>
        <strain evidence="2 3">DSM 8608</strain>
    </source>
</reference>
<evidence type="ECO:0000259" key="1">
    <source>
        <dbReference type="Pfam" id="PF04101"/>
    </source>
</evidence>
<dbReference type="GO" id="GO:0016758">
    <property type="term" value="F:hexosyltransferase activity"/>
    <property type="evidence" value="ECO:0007669"/>
    <property type="project" value="InterPro"/>
</dbReference>
<name>A0A0M2H8P6_MICTR</name>
<keyword evidence="3" id="KW-1185">Reference proteome</keyword>
<dbReference type="PATRIC" id="fig|69370.6.peg.3732"/>
<dbReference type="PANTHER" id="PTHR21015:SF22">
    <property type="entry name" value="GLYCOSYLTRANSFERASE"/>
    <property type="match status" value="1"/>
</dbReference>
<dbReference type="Gene3D" id="3.40.50.2000">
    <property type="entry name" value="Glycogen Phosphorylase B"/>
    <property type="match status" value="1"/>
</dbReference>
<accession>A0A0M2H8P6</accession>
<dbReference type="OrthoDB" id="555447at2"/>